<dbReference type="EMBL" id="JAPDPJ010000002">
    <property type="protein sequence ID" value="MCW3785307.1"/>
    <property type="molecule type" value="Genomic_DNA"/>
</dbReference>
<feature type="chain" id="PRO_5041906152" evidence="1">
    <location>
        <begin position="19"/>
        <end position="629"/>
    </location>
</feature>
<evidence type="ECO:0000313" key="4">
    <source>
        <dbReference type="Proteomes" id="UP001209229"/>
    </source>
</evidence>
<evidence type="ECO:0000313" key="3">
    <source>
        <dbReference type="EMBL" id="MCW3785307.1"/>
    </source>
</evidence>
<dbReference type="Pfam" id="PF13448">
    <property type="entry name" value="DUF4114"/>
    <property type="match status" value="1"/>
</dbReference>
<keyword evidence="4" id="KW-1185">Reference proteome</keyword>
<gene>
    <name evidence="3" type="ORF">OM075_02455</name>
</gene>
<protein>
    <submittedName>
        <fullName evidence="3">DUF4114 domain-containing protein</fullName>
    </submittedName>
</protein>
<accession>A0AAE3M1U8</accession>
<dbReference type="Proteomes" id="UP001209229">
    <property type="component" value="Unassembled WGS sequence"/>
</dbReference>
<sequence>MKNINFIILFLISTFAFFSCQQDSIIVDEQVQEFKEVGNLLINTNNDNLASRINYKDEIIPIVETNSSSLLKSAGDFQDIDLTKNYVFKLKAEVASPVYNDNTLQASHVKIHDNYAFVTYNTQGAKWLGGIEIFDVTDEKNPVIISSAILDNMDVSAIDYYDGKIYIVGARGDYMEAGYVSPAFLEVISLTETMAFEEVDAIIDLPSYAGTDIKVVDGRIYATCGSDGGLTVFDTEYNLISSEELTDVRSVDANSDKLYVLQGQEGRVNVFGLSDAVYQDTYNVGGANTPESKSEIAVTDDYIFTALNEGGLSMLNLDGSLKQNLPRPETPEGSLDENNVTNSVSINNDLVLIGNGESGVHIGGLIKENNDNISMLGAMKFNDYQSTNFVESKDNLIFVATGLGGLKIIGISIDEGVPDDVEPTKPCTTLMDKISKLFPESKDARVLHEDLFSETAQLSIRVTKETPVYVSFINEGASWKNTFGYYTYNENNPPQSIDDLETHIVFPNVSKVNEGGGLDFGDRVQLGDSSFPAGTVIGFYIVARGWKNGLTVDGDYTHYTDRIFNINQRQQSTLFLSSDCDDIVLTFEDVKVDLNSCDHDYNDIILTIKDTKDMSVPNTKLDISGLPRK</sequence>
<evidence type="ECO:0000259" key="2">
    <source>
        <dbReference type="Pfam" id="PF13448"/>
    </source>
</evidence>
<dbReference type="RefSeq" id="WP_301188879.1">
    <property type="nucleotide sequence ID" value="NZ_JAPDPJ010000002.1"/>
</dbReference>
<organism evidence="3 4">
    <name type="scientific">Plebeiibacterium sediminum</name>
    <dbReference type="NCBI Taxonomy" id="2992112"/>
    <lineage>
        <taxon>Bacteria</taxon>
        <taxon>Pseudomonadati</taxon>
        <taxon>Bacteroidota</taxon>
        <taxon>Bacteroidia</taxon>
        <taxon>Marinilabiliales</taxon>
        <taxon>Marinilabiliaceae</taxon>
        <taxon>Plebeiibacterium</taxon>
    </lineage>
</organism>
<dbReference type="SUPFAM" id="SSF50969">
    <property type="entry name" value="YVTN repeat-like/Quinoprotein amine dehydrogenase"/>
    <property type="match status" value="1"/>
</dbReference>
<dbReference type="InterPro" id="IPR011044">
    <property type="entry name" value="Quino_amine_DH_bsu"/>
</dbReference>
<keyword evidence="1" id="KW-0732">Signal</keyword>
<evidence type="ECO:0000256" key="1">
    <source>
        <dbReference type="SAM" id="SignalP"/>
    </source>
</evidence>
<name>A0AAE3M1U8_9BACT</name>
<feature type="signal peptide" evidence="1">
    <location>
        <begin position="1"/>
        <end position="18"/>
    </location>
</feature>
<comment type="caution">
    <text evidence="3">The sequence shown here is derived from an EMBL/GenBank/DDBJ whole genome shotgun (WGS) entry which is preliminary data.</text>
</comment>
<reference evidence="3" key="1">
    <citation type="submission" date="2022-10" db="EMBL/GenBank/DDBJ databases">
        <authorList>
            <person name="Yu W.X."/>
        </authorList>
    </citation>
    <scope>NUCLEOTIDE SEQUENCE</scope>
    <source>
        <strain evidence="3">AAT</strain>
    </source>
</reference>
<dbReference type="InterPro" id="IPR025193">
    <property type="entry name" value="DUF4114"/>
</dbReference>
<feature type="domain" description="DUF4114" evidence="2">
    <location>
        <begin position="531"/>
        <end position="609"/>
    </location>
</feature>
<proteinExistence type="predicted"/>
<dbReference type="AlphaFoldDB" id="A0AAE3M1U8"/>
<dbReference type="PROSITE" id="PS51257">
    <property type="entry name" value="PROKAR_LIPOPROTEIN"/>
    <property type="match status" value="1"/>
</dbReference>